<accession>A0A9N9WF58</accession>
<dbReference type="SUPFAM" id="SSF52980">
    <property type="entry name" value="Restriction endonuclease-like"/>
    <property type="match status" value="1"/>
</dbReference>
<dbReference type="Proteomes" id="UP001153714">
    <property type="component" value="Chromosome 19"/>
</dbReference>
<keyword evidence="4" id="KW-1185">Reference proteome</keyword>
<sequence length="494" mass="56541">MAALQHELSPIHKELQELHISLDFFNKKYEEMKDEIIKLKSENECYKKLTTRLETNIKELSERLNNTELHLREKNLEFRGIPEHHNENLLRLMEQCSSLVGSKVKKDEIVLQSINGDDAISYVQVKREGNLCIVKGKICPEHKVHAKLYGVTLVIDEQEEAVKLIECHDCVASQGGCKHAIAFLMWVHRRSEDPSCTSIECYWIKSKLSRVGTTVKYITAKDLSKGKPSLSSNTGVFEKFLAEGKKRKLTNCEIIKYQKDYVFAGPEGFSMDKLVQKYKETSCDTFLSRVVLTDSDISNIEKETRDQHKSSLWHELRYGRITASRAYEFSRCKTSDGTLIAVILGGKIPDTTAMKRGRILEDDVRNTVSAKLGKRIKKCGLMIAKNYPMLAGSPDGICENSIIEIKCPMSEKTFKNYICDGKPSQKFYVQMQLQMLLTGLKKGYFCVADCNYSTNKKVQILDIQYDEKYVSDFINVIVPLWKDNIYPILHQSIL</sequence>
<organism evidence="3 4">
    <name type="scientific">Diatraea saccharalis</name>
    <name type="common">sugarcane borer</name>
    <dbReference type="NCBI Taxonomy" id="40085"/>
    <lineage>
        <taxon>Eukaryota</taxon>
        <taxon>Metazoa</taxon>
        <taxon>Ecdysozoa</taxon>
        <taxon>Arthropoda</taxon>
        <taxon>Hexapoda</taxon>
        <taxon>Insecta</taxon>
        <taxon>Pterygota</taxon>
        <taxon>Neoptera</taxon>
        <taxon>Endopterygota</taxon>
        <taxon>Lepidoptera</taxon>
        <taxon>Glossata</taxon>
        <taxon>Ditrysia</taxon>
        <taxon>Pyraloidea</taxon>
        <taxon>Crambidae</taxon>
        <taxon>Crambinae</taxon>
        <taxon>Diatraea</taxon>
    </lineage>
</organism>
<dbReference type="InterPro" id="IPR011335">
    <property type="entry name" value="Restrct_endonuc-II-like"/>
</dbReference>
<dbReference type="GO" id="GO:0006281">
    <property type="term" value="P:DNA repair"/>
    <property type="evidence" value="ECO:0007669"/>
    <property type="project" value="UniProtKB-ARBA"/>
</dbReference>
<dbReference type="Gene3D" id="3.90.320.10">
    <property type="match status" value="1"/>
</dbReference>
<feature type="domain" description="YqaJ viral recombinase" evidence="2">
    <location>
        <begin position="313"/>
        <end position="440"/>
    </location>
</feature>
<name>A0A9N9WF58_9NEOP</name>
<dbReference type="Pfam" id="PF09588">
    <property type="entry name" value="YqaJ"/>
    <property type="match status" value="1"/>
</dbReference>
<reference evidence="3" key="1">
    <citation type="submission" date="2021-12" db="EMBL/GenBank/DDBJ databases">
        <authorList>
            <person name="King R."/>
        </authorList>
    </citation>
    <scope>NUCLEOTIDE SEQUENCE</scope>
</reference>
<reference evidence="3" key="2">
    <citation type="submission" date="2022-10" db="EMBL/GenBank/DDBJ databases">
        <authorList>
            <consortium name="ENA_rothamsted_submissions"/>
            <consortium name="culmorum"/>
            <person name="King R."/>
        </authorList>
    </citation>
    <scope>NUCLEOTIDE SEQUENCE</scope>
</reference>
<evidence type="ECO:0000313" key="3">
    <source>
        <dbReference type="EMBL" id="CAG9788303.1"/>
    </source>
</evidence>
<keyword evidence="1" id="KW-0175">Coiled coil</keyword>
<feature type="coiled-coil region" evidence="1">
    <location>
        <begin position="15"/>
        <end position="77"/>
    </location>
</feature>
<protein>
    <recommendedName>
        <fullName evidence="2">YqaJ viral recombinase domain-containing protein</fullName>
    </recommendedName>
</protein>
<dbReference type="CDD" id="cd22343">
    <property type="entry name" value="PDDEXK_lambda_exonuclease-like"/>
    <property type="match status" value="1"/>
</dbReference>
<gene>
    <name evidence="3" type="ORF">DIATSA_LOCUS6119</name>
</gene>
<dbReference type="InterPro" id="IPR019080">
    <property type="entry name" value="YqaJ_viral_recombinase"/>
</dbReference>
<dbReference type="InterPro" id="IPR011604">
    <property type="entry name" value="PDDEXK-like_dom_sf"/>
</dbReference>
<evidence type="ECO:0000313" key="4">
    <source>
        <dbReference type="Proteomes" id="UP001153714"/>
    </source>
</evidence>
<dbReference type="OrthoDB" id="261614at2759"/>
<dbReference type="AlphaFoldDB" id="A0A9N9WF58"/>
<dbReference type="PANTHER" id="PTHR39953">
    <property type="entry name" value="RE54151P"/>
    <property type="match status" value="1"/>
</dbReference>
<dbReference type="EMBL" id="OU893350">
    <property type="protein sequence ID" value="CAG9788303.1"/>
    <property type="molecule type" value="Genomic_DNA"/>
</dbReference>
<dbReference type="PANTHER" id="PTHR39953:SF1">
    <property type="entry name" value="RE54151P"/>
    <property type="match status" value="1"/>
</dbReference>
<proteinExistence type="predicted"/>
<evidence type="ECO:0000256" key="1">
    <source>
        <dbReference type="SAM" id="Coils"/>
    </source>
</evidence>
<evidence type="ECO:0000259" key="2">
    <source>
        <dbReference type="Pfam" id="PF09588"/>
    </source>
</evidence>